<keyword evidence="1" id="KW-0732">Signal</keyword>
<organism evidence="2 3">
    <name type="scientific">Durusdinium trenchii</name>
    <dbReference type="NCBI Taxonomy" id="1381693"/>
    <lineage>
        <taxon>Eukaryota</taxon>
        <taxon>Sar</taxon>
        <taxon>Alveolata</taxon>
        <taxon>Dinophyceae</taxon>
        <taxon>Suessiales</taxon>
        <taxon>Symbiodiniaceae</taxon>
        <taxon>Durusdinium</taxon>
    </lineage>
</organism>
<accession>A0ABP0JNR3</accession>
<dbReference type="EMBL" id="CAXAMM010007991">
    <property type="protein sequence ID" value="CAK9015979.1"/>
    <property type="molecule type" value="Genomic_DNA"/>
</dbReference>
<evidence type="ECO:0000313" key="2">
    <source>
        <dbReference type="EMBL" id="CAK9015979.1"/>
    </source>
</evidence>
<feature type="chain" id="PRO_5045588785" evidence="1">
    <location>
        <begin position="16"/>
        <end position="168"/>
    </location>
</feature>
<evidence type="ECO:0000256" key="1">
    <source>
        <dbReference type="SAM" id="SignalP"/>
    </source>
</evidence>
<feature type="signal peptide" evidence="1">
    <location>
        <begin position="1"/>
        <end position="15"/>
    </location>
</feature>
<reference evidence="2 3" key="1">
    <citation type="submission" date="2024-02" db="EMBL/GenBank/DDBJ databases">
        <authorList>
            <person name="Chen Y."/>
            <person name="Shah S."/>
            <person name="Dougan E. K."/>
            <person name="Thang M."/>
            <person name="Chan C."/>
        </authorList>
    </citation>
    <scope>NUCLEOTIDE SEQUENCE [LARGE SCALE GENOMIC DNA]</scope>
</reference>
<comment type="caution">
    <text evidence="2">The sequence shown here is derived from an EMBL/GenBank/DDBJ whole genome shotgun (WGS) entry which is preliminary data.</text>
</comment>
<keyword evidence="3" id="KW-1185">Reference proteome</keyword>
<protein>
    <submittedName>
        <fullName evidence="2">Metal chaperone YciC</fullName>
    </submittedName>
</protein>
<gene>
    <name evidence="2" type="ORF">SCF082_LOCUS12983</name>
</gene>
<dbReference type="Proteomes" id="UP001642464">
    <property type="component" value="Unassembled WGS sequence"/>
</dbReference>
<evidence type="ECO:0000313" key="3">
    <source>
        <dbReference type="Proteomes" id="UP001642464"/>
    </source>
</evidence>
<name>A0ABP0JNR3_9DINO</name>
<sequence length="168" mass="18583">MRWALCWSLLHIAFSKQWQHAWRQEGKHLPVDPANVHPSKKMAHRNSRTAGGGTIGLPLAMGWDASRSWDSCTSLSAVDYHPYSTGNFCNNGGKVPFLVEGLFEPGECVSRCTRAHNCAFVTLYRNGWCQLGSKCLQESPAGDSSAMTYAKVVKSVCKDEECWGGWAD</sequence>
<proteinExistence type="predicted"/>